<dbReference type="EMBL" id="JAPVEA010000009">
    <property type="protein sequence ID" value="KAJ5432467.1"/>
    <property type="molecule type" value="Genomic_DNA"/>
</dbReference>
<dbReference type="RefSeq" id="XP_056759759.1">
    <property type="nucleotide sequence ID" value="XM_056915005.1"/>
</dbReference>
<dbReference type="GeneID" id="81605248"/>
<dbReference type="AlphaFoldDB" id="A0AAD6FWT1"/>
<evidence type="ECO:0000313" key="1">
    <source>
        <dbReference type="EMBL" id="KAJ5432467.1"/>
    </source>
</evidence>
<gene>
    <name evidence="1" type="ORF">N7458_011623</name>
</gene>
<protein>
    <recommendedName>
        <fullName evidence="3">Protein kinase domain-containing protein</fullName>
    </recommendedName>
</protein>
<reference evidence="1" key="2">
    <citation type="journal article" date="2023" name="IMA Fungus">
        <title>Comparative genomic study of the Penicillium genus elucidates a diverse pangenome and 15 lateral gene transfer events.</title>
        <authorList>
            <person name="Petersen C."/>
            <person name="Sorensen T."/>
            <person name="Nielsen M.R."/>
            <person name="Sondergaard T.E."/>
            <person name="Sorensen J.L."/>
            <person name="Fitzpatrick D.A."/>
            <person name="Frisvad J.C."/>
            <person name="Nielsen K.L."/>
        </authorList>
    </citation>
    <scope>NUCLEOTIDE SEQUENCE</scope>
    <source>
        <strain evidence="1">IBT 16125</strain>
    </source>
</reference>
<comment type="caution">
    <text evidence="1">The sequence shown here is derived from an EMBL/GenBank/DDBJ whole genome shotgun (WGS) entry which is preliminary data.</text>
</comment>
<proteinExistence type="predicted"/>
<evidence type="ECO:0000313" key="2">
    <source>
        <dbReference type="Proteomes" id="UP001213681"/>
    </source>
</evidence>
<organism evidence="1 2">
    <name type="scientific">Penicillium daleae</name>
    <dbReference type="NCBI Taxonomy" id="63821"/>
    <lineage>
        <taxon>Eukaryota</taxon>
        <taxon>Fungi</taxon>
        <taxon>Dikarya</taxon>
        <taxon>Ascomycota</taxon>
        <taxon>Pezizomycotina</taxon>
        <taxon>Eurotiomycetes</taxon>
        <taxon>Eurotiomycetidae</taxon>
        <taxon>Eurotiales</taxon>
        <taxon>Aspergillaceae</taxon>
        <taxon>Penicillium</taxon>
    </lineage>
</organism>
<sequence>MGDRGILNEGAKPGNFMVNQVSDHVFKLLMIDFAQCKFRKDFKDEEEWREWQAYHDEERAIGRVMERYLEEGFVYPADSLQQEAEC</sequence>
<keyword evidence="2" id="KW-1185">Reference proteome</keyword>
<dbReference type="Proteomes" id="UP001213681">
    <property type="component" value="Unassembled WGS sequence"/>
</dbReference>
<reference evidence="1" key="1">
    <citation type="submission" date="2022-12" db="EMBL/GenBank/DDBJ databases">
        <authorList>
            <person name="Petersen C."/>
        </authorList>
    </citation>
    <scope>NUCLEOTIDE SEQUENCE</scope>
    <source>
        <strain evidence="1">IBT 16125</strain>
    </source>
</reference>
<evidence type="ECO:0008006" key="3">
    <source>
        <dbReference type="Google" id="ProtNLM"/>
    </source>
</evidence>
<name>A0AAD6FWT1_9EURO</name>
<accession>A0AAD6FWT1</accession>